<dbReference type="InterPro" id="IPR000073">
    <property type="entry name" value="AB_hydrolase_1"/>
</dbReference>
<evidence type="ECO:0000313" key="3">
    <source>
        <dbReference type="Proteomes" id="UP001595789"/>
    </source>
</evidence>
<dbReference type="PANTHER" id="PTHR43433">
    <property type="entry name" value="HYDROLASE, ALPHA/BETA FOLD FAMILY PROTEIN"/>
    <property type="match status" value="1"/>
</dbReference>
<keyword evidence="3" id="KW-1185">Reference proteome</keyword>
<keyword evidence="2" id="KW-0378">Hydrolase</keyword>
<sequence>MSANTHINAPTQFIEAGSIRFAYRKIGKPSGIPILLLGHFRATMENWDPTITEGLGQDRSVILFSNTGVGATSGKTPDTVLQMAKDAIMFIEALGLKQLDLLGFSLGGFIAQQITIIRPDPVRRLVLAGTGPEGGEDMAAYPDHVTKAAINEIPVLEDFLLLFFSQSEKSQQAGRDFWERRHLRISDVEPASSMETMGAQGKAIAAWGVPGSSYSQLNKINQPVLITNGNNDIMVPTSNSYLMFRHIPSSKLILYPDSGHGFLFQYPSEFVSDVREFLNQAL</sequence>
<name>A0ABV8P8J6_9SPHI</name>
<dbReference type="PRINTS" id="PR00111">
    <property type="entry name" value="ABHYDROLASE"/>
</dbReference>
<comment type="caution">
    <text evidence="2">The sequence shown here is derived from an EMBL/GenBank/DDBJ whole genome shotgun (WGS) entry which is preliminary data.</text>
</comment>
<dbReference type="Proteomes" id="UP001595789">
    <property type="component" value="Unassembled WGS sequence"/>
</dbReference>
<reference evidence="3" key="1">
    <citation type="journal article" date="2019" name="Int. J. Syst. Evol. Microbiol.">
        <title>The Global Catalogue of Microorganisms (GCM) 10K type strain sequencing project: providing services to taxonomists for standard genome sequencing and annotation.</title>
        <authorList>
            <consortium name="The Broad Institute Genomics Platform"/>
            <consortium name="The Broad Institute Genome Sequencing Center for Infectious Disease"/>
            <person name="Wu L."/>
            <person name="Ma J."/>
        </authorList>
    </citation>
    <scope>NUCLEOTIDE SEQUENCE [LARGE SCALE GENOMIC DNA]</scope>
    <source>
        <strain evidence="3">CCM 8691</strain>
    </source>
</reference>
<protein>
    <submittedName>
        <fullName evidence="2">Alpha/beta fold hydrolase</fullName>
    </submittedName>
</protein>
<dbReference type="GO" id="GO:0016787">
    <property type="term" value="F:hydrolase activity"/>
    <property type="evidence" value="ECO:0007669"/>
    <property type="project" value="UniProtKB-KW"/>
</dbReference>
<dbReference type="EMBL" id="JBHSBW010000011">
    <property type="protein sequence ID" value="MFC4211620.1"/>
    <property type="molecule type" value="Genomic_DNA"/>
</dbReference>
<dbReference type="Gene3D" id="3.40.50.1820">
    <property type="entry name" value="alpha/beta hydrolase"/>
    <property type="match status" value="1"/>
</dbReference>
<evidence type="ECO:0000259" key="1">
    <source>
        <dbReference type="Pfam" id="PF00561"/>
    </source>
</evidence>
<evidence type="ECO:0000313" key="2">
    <source>
        <dbReference type="EMBL" id="MFC4211620.1"/>
    </source>
</evidence>
<dbReference type="RefSeq" id="WP_378984891.1">
    <property type="nucleotide sequence ID" value="NZ_JBHSBW010000011.1"/>
</dbReference>
<accession>A0ABV8P8J6</accession>
<proteinExistence type="predicted"/>
<gene>
    <name evidence="2" type="ORF">ACFOWA_10525</name>
</gene>
<dbReference type="SUPFAM" id="SSF53474">
    <property type="entry name" value="alpha/beta-Hydrolases"/>
    <property type="match status" value="1"/>
</dbReference>
<dbReference type="Pfam" id="PF00561">
    <property type="entry name" value="Abhydrolase_1"/>
    <property type="match status" value="1"/>
</dbReference>
<organism evidence="2 3">
    <name type="scientific">Pedobacter lithocola</name>
    <dbReference type="NCBI Taxonomy" id="1908239"/>
    <lineage>
        <taxon>Bacteria</taxon>
        <taxon>Pseudomonadati</taxon>
        <taxon>Bacteroidota</taxon>
        <taxon>Sphingobacteriia</taxon>
        <taxon>Sphingobacteriales</taxon>
        <taxon>Sphingobacteriaceae</taxon>
        <taxon>Pedobacter</taxon>
    </lineage>
</organism>
<dbReference type="InterPro" id="IPR029058">
    <property type="entry name" value="AB_hydrolase_fold"/>
</dbReference>
<feature type="domain" description="AB hydrolase-1" evidence="1">
    <location>
        <begin position="41"/>
        <end position="264"/>
    </location>
</feature>
<dbReference type="InterPro" id="IPR050471">
    <property type="entry name" value="AB_hydrolase"/>
</dbReference>
<dbReference type="PANTHER" id="PTHR43433:SF5">
    <property type="entry name" value="AB HYDROLASE-1 DOMAIN-CONTAINING PROTEIN"/>
    <property type="match status" value="1"/>
</dbReference>